<name>A0A078B8J0_STYLE</name>
<evidence type="ECO:0000256" key="2">
    <source>
        <dbReference type="ARBA" id="ARBA00006331"/>
    </source>
</evidence>
<comment type="catalytic activity">
    <reaction evidence="1">
        <text>S-ubiquitinyl-[E2 ubiquitin-conjugating enzyme]-L-cysteine + [acceptor protein]-L-lysine = [E2 ubiquitin-conjugating enzyme]-L-cysteine + N(6)-ubiquitinyl-[acceptor protein]-L-lysine.</text>
        <dbReference type="EC" id="2.3.2.26"/>
    </reaction>
</comment>
<dbReference type="InterPro" id="IPR016024">
    <property type="entry name" value="ARM-type_fold"/>
</dbReference>
<dbReference type="InterPro" id="IPR011989">
    <property type="entry name" value="ARM-like"/>
</dbReference>
<dbReference type="PANTHER" id="PTHR45670">
    <property type="entry name" value="E3 UBIQUITIN-PROTEIN LIGASE TRIP12"/>
    <property type="match status" value="1"/>
</dbReference>
<dbReference type="InterPro" id="IPR045322">
    <property type="entry name" value="HECTD1/TRIP12-like"/>
</dbReference>
<dbReference type="Gene3D" id="1.25.10.10">
    <property type="entry name" value="Leucine-rich Repeat Variant"/>
    <property type="match status" value="1"/>
</dbReference>
<proteinExistence type="inferred from homology"/>
<dbReference type="Proteomes" id="UP000039865">
    <property type="component" value="Unassembled WGS sequence"/>
</dbReference>
<dbReference type="OrthoDB" id="409931at2759"/>
<keyword evidence="10" id="KW-1185">Reference proteome</keyword>
<evidence type="ECO:0000259" key="8">
    <source>
        <dbReference type="PROSITE" id="PS50237"/>
    </source>
</evidence>
<evidence type="ECO:0000256" key="4">
    <source>
        <dbReference type="ARBA" id="ARBA00022679"/>
    </source>
</evidence>
<dbReference type="Gene3D" id="3.90.1750.10">
    <property type="entry name" value="Hect, E3 ligase catalytic domains"/>
    <property type="match status" value="1"/>
</dbReference>
<organism evidence="9 10">
    <name type="scientific">Stylonychia lemnae</name>
    <name type="common">Ciliate</name>
    <dbReference type="NCBI Taxonomy" id="5949"/>
    <lineage>
        <taxon>Eukaryota</taxon>
        <taxon>Sar</taxon>
        <taxon>Alveolata</taxon>
        <taxon>Ciliophora</taxon>
        <taxon>Intramacronucleata</taxon>
        <taxon>Spirotrichea</taxon>
        <taxon>Stichotrichia</taxon>
        <taxon>Sporadotrichida</taxon>
        <taxon>Oxytrichidae</taxon>
        <taxon>Stylonychinae</taxon>
        <taxon>Stylonychia</taxon>
    </lineage>
</organism>
<feature type="active site" description="Glycyl thioester intermediate" evidence="6">
    <location>
        <position position="1844"/>
    </location>
</feature>
<dbReference type="GO" id="GO:0016874">
    <property type="term" value="F:ligase activity"/>
    <property type="evidence" value="ECO:0007669"/>
    <property type="project" value="UniProtKB-KW"/>
</dbReference>
<feature type="compositionally biased region" description="Basic and acidic residues" evidence="7">
    <location>
        <begin position="1117"/>
        <end position="1136"/>
    </location>
</feature>
<dbReference type="GO" id="GO:0043161">
    <property type="term" value="P:proteasome-mediated ubiquitin-dependent protein catabolic process"/>
    <property type="evidence" value="ECO:0007669"/>
    <property type="project" value="TreeGrafter"/>
</dbReference>
<evidence type="ECO:0000313" key="10">
    <source>
        <dbReference type="Proteomes" id="UP000039865"/>
    </source>
</evidence>
<feature type="domain" description="HECT" evidence="8">
    <location>
        <begin position="1492"/>
        <end position="1877"/>
    </location>
</feature>
<dbReference type="InterPro" id="IPR057948">
    <property type="entry name" value="TPR_TRIP12_N"/>
</dbReference>
<dbReference type="InParanoid" id="A0A078B8J0"/>
<evidence type="ECO:0000256" key="7">
    <source>
        <dbReference type="SAM" id="MobiDB-lite"/>
    </source>
</evidence>
<dbReference type="InterPro" id="IPR000569">
    <property type="entry name" value="HECT_dom"/>
</dbReference>
<accession>A0A078B8J0</accession>
<reference evidence="9 10" key="1">
    <citation type="submission" date="2014-06" db="EMBL/GenBank/DDBJ databases">
        <authorList>
            <person name="Swart Estienne"/>
        </authorList>
    </citation>
    <scope>NUCLEOTIDE SEQUENCE [LARGE SCALE GENOMIC DNA]</scope>
    <source>
        <strain evidence="9 10">130c</strain>
    </source>
</reference>
<gene>
    <name evidence="9" type="primary">Contig6144.g6575</name>
    <name evidence="9" type="ORF">STYLEM_19870</name>
</gene>
<keyword evidence="5 6" id="KW-0833">Ubl conjugation pathway</keyword>
<dbReference type="Pfam" id="PF00632">
    <property type="entry name" value="HECT"/>
    <property type="match status" value="1"/>
</dbReference>
<evidence type="ECO:0000256" key="5">
    <source>
        <dbReference type="ARBA" id="ARBA00022786"/>
    </source>
</evidence>
<comment type="similarity">
    <text evidence="2">Belongs to the UPL family. K-HECT subfamily.</text>
</comment>
<sequence length="1877" mass="217579">MEQNDSIDNLQEASIHQSLLYREQFQQQIAQNQLYNLGVDNYGWSPAFADYKQILEQLKTNDDMLIYEAMTNLSNQLSIAQENTLTTFPLDQYIPVLIEILKKPVEMFVIQCLTNLMDIFPTLCGNIVNHGTVNCIADLLERCMGFIDLNEACIKCLEKISMENPYAILTSGTIALCLNMMDFFEIGTQKRILNLILNVSRHSASEQDLSQHVLPLLPYLSMLLHSRGDHAQSKIEIVSHIVQRVCESLMRFINPLTNFERFSVQFEQIGETGIIDGLLQKLQEYCVSDEMMNVDSGLIQQSSESSKLSTLTIQYILKVLTLSTRYSLNLTKLIVGFDIFRLIEVFLPSSEDLKKIHFNSDKFPFIMETIQLLDALFPEREDALQGENEKARLAQEQLKKEFFITKEQQKVLFIAERILPRIFNVYENNIQIQIRNKTLQIIDKMISLFSDELLNNFIEPYSFAKFIYSNMRGNNVVSIKICLQMIEKLMRSNPQTYTLPLMREGVTNIIKKLSTKEAIEKTFQIDINENEKSKETTTLEKSEEFLVKARMAILQKSETQDKEAQLQFEQTIQKYLEASKQNTLSQPNKIQVDSAKQILSLSQPLMTKYFDNAEFSEQLNEWYGEEFKVINMLKNLSKDIIEEAKSEVFNFEKIKGLIKQVAECLSSKRHIMTYEFKESGLLEALDLLLTHSPKQAQLKLEKDKLGEEMKHSEEMMMSQMTKNSQSISKKESRSFIQRLKVFAHIMLSNINDKKPIQELVNLCHELLSQSEYQIFENQLANENPTAPPGGVFGLGNSGEDPNQSVHALRQLTKRIRVNLVYDPKKSFLQTVKSRTSSKDSQGLIEPPQNIVQKSSSHHPAFMQLGGAPKCYEEQFSKVFVKRNFLFTELQQVLISVEQCANLHLLEDFLRNKIRNLDDVKALKTPASFYSGLKKGSGQGSSQIRQIIERALDRMRDLMESGGSREKLRQDGEEFANRLSDEIIENKDLTEQEQVETIRLLEHSTLQMMDEFYADQEAQYDDMMRDEGLDGGEEEDNNIGEKMYEFQRMTELLKQFYKVKQEQKKDQKLVLEKQPNINEKGEQSALGGSADSEMKQEDFDTIEEELKKLQEKHELVLLQEEEKKTESQQEQNKREDVEMTDEEEDEQKKILEQLERSRQQQQESRVQREVELSIQDEGSEKLKETINMDLDDLIKATGDDIEFEFYYQGQLVSQSQTIFEILKTAEQRQLKQSTIDAFASHSFGNYSQKETGNIYFLIKDKKDELQMQRKDSLLDFAQRRDRTKSEAVNDISVSAVNSIVQQLIDKEFQVFSKDQQIQLNNKERQQEIIQLEQALKILKVLNFVCRNIQLLSNQGIKFIINSYDDEEQKDEMFTDLNLQIGVTQLNANLFHHHKLDSYILKNIQDPYNLIGGGISETLQQIFRNCPFLFPFQTRQLFFKLISFIGSIDMNRSIYFLRQFLKNKLGKLPPEDKNTAVKFQKQKVIVDRTKIIESAFSLVKQIQKRAFLEIQYKEEAGTGLGPTLEFYCLLANEIKLAEATIGGQRQSIWRKGMEDNSLYPSPLSVHTMKTEELQKIYEIFRMIGIMLAKSISDDRLIDLPISSLYWDLLLGKKMNIFDLERIDKDLFKIFAELQMLANKKRDMDKQVFIDQESKNRQLNTLRTSQGARIEDLGLTFTVPGYDNIELKQNGRQTDVNLNNLQEYVDLVLHFMFHETVKVQIQSFKKGFNSVFPIDTLKPFSSNLELEDMICGVQRNDEDWINTQKLLENVIPAHGYHSKSTEYLSLIRFISELSHDERRKFLKFVTGSPRLPNGGFSSLDPKLTVVLKRPLNPKENPDDILPSVMTCQNYIKLPSYSSYEKLKERFEFAYNEGTNNFTLS</sequence>
<evidence type="ECO:0000256" key="3">
    <source>
        <dbReference type="ARBA" id="ARBA00012485"/>
    </source>
</evidence>
<dbReference type="SUPFAM" id="SSF56204">
    <property type="entry name" value="Hect, E3 ligase catalytic domain"/>
    <property type="match status" value="1"/>
</dbReference>
<dbReference type="Pfam" id="PF25579">
    <property type="entry name" value="TPR_TRIP12_N"/>
    <property type="match status" value="1"/>
</dbReference>
<dbReference type="PANTHER" id="PTHR45670:SF1">
    <property type="entry name" value="E3 UBIQUITIN-PROTEIN LIGASE HECTD1"/>
    <property type="match status" value="1"/>
</dbReference>
<keyword evidence="4" id="KW-0808">Transferase</keyword>
<dbReference type="Gene3D" id="3.30.2410.10">
    <property type="entry name" value="Hect, E3 ligase catalytic domain"/>
    <property type="match status" value="1"/>
</dbReference>
<protein>
    <recommendedName>
        <fullName evidence="3">HECT-type E3 ubiquitin transferase</fullName>
        <ecNumber evidence="3">2.3.2.26</ecNumber>
    </recommendedName>
</protein>
<keyword evidence="9" id="KW-0436">Ligase</keyword>
<dbReference type="GO" id="GO:0061630">
    <property type="term" value="F:ubiquitin protein ligase activity"/>
    <property type="evidence" value="ECO:0007669"/>
    <property type="project" value="UniProtKB-EC"/>
</dbReference>
<feature type="region of interest" description="Disordered" evidence="7">
    <location>
        <begin position="1117"/>
        <end position="1145"/>
    </location>
</feature>
<dbReference type="OMA" id="IDVISEM"/>
<feature type="region of interest" description="Disordered" evidence="7">
    <location>
        <begin position="1069"/>
        <end position="1094"/>
    </location>
</feature>
<dbReference type="PROSITE" id="PS50237">
    <property type="entry name" value="HECT"/>
    <property type="match status" value="1"/>
</dbReference>
<evidence type="ECO:0000313" key="9">
    <source>
        <dbReference type="EMBL" id="CDW90724.1"/>
    </source>
</evidence>
<dbReference type="SMART" id="SM00119">
    <property type="entry name" value="HECTc"/>
    <property type="match status" value="1"/>
</dbReference>
<dbReference type="EMBL" id="CCKQ01018745">
    <property type="protein sequence ID" value="CDW90724.1"/>
    <property type="molecule type" value="Genomic_DNA"/>
</dbReference>
<evidence type="ECO:0000256" key="1">
    <source>
        <dbReference type="ARBA" id="ARBA00000885"/>
    </source>
</evidence>
<dbReference type="GO" id="GO:0000209">
    <property type="term" value="P:protein polyubiquitination"/>
    <property type="evidence" value="ECO:0007669"/>
    <property type="project" value="TreeGrafter"/>
</dbReference>
<dbReference type="Gene3D" id="3.30.2160.10">
    <property type="entry name" value="Hect, E3 ligase catalytic domain"/>
    <property type="match status" value="1"/>
</dbReference>
<dbReference type="EC" id="2.3.2.26" evidence="3"/>
<dbReference type="InterPro" id="IPR035983">
    <property type="entry name" value="Hect_E3_ubiquitin_ligase"/>
</dbReference>
<dbReference type="SUPFAM" id="SSF48371">
    <property type="entry name" value="ARM repeat"/>
    <property type="match status" value="1"/>
</dbReference>
<evidence type="ECO:0000256" key="6">
    <source>
        <dbReference type="PROSITE-ProRule" id="PRU00104"/>
    </source>
</evidence>